<dbReference type="InterPro" id="IPR024370">
    <property type="entry name" value="PBP_domain"/>
</dbReference>
<protein>
    <recommendedName>
        <fullName evidence="4">Phosphate-binding protein</fullName>
    </recommendedName>
</protein>
<evidence type="ECO:0000256" key="4">
    <source>
        <dbReference type="PIRNR" id="PIRNR002756"/>
    </source>
</evidence>
<reference evidence="7 8" key="1">
    <citation type="submission" date="2015-05" db="EMBL/GenBank/DDBJ databases">
        <title>Genome sequence of Mycobacterium heraklionense Davo strain.</title>
        <authorList>
            <person name="Greninger A.L."/>
            <person name="Cunningham G."/>
            <person name="Miller S."/>
        </authorList>
    </citation>
    <scope>NUCLEOTIDE SEQUENCE [LARGE SCALE GENOMIC DNA]</scope>
    <source>
        <strain evidence="7 8">Davo</strain>
    </source>
</reference>
<dbReference type="NCBIfam" id="TIGR00975">
    <property type="entry name" value="3a0107s03"/>
    <property type="match status" value="1"/>
</dbReference>
<dbReference type="PROSITE" id="PS51257">
    <property type="entry name" value="PROKAR_LIPOPROTEIN"/>
    <property type="match status" value="1"/>
</dbReference>
<dbReference type="PANTHER" id="PTHR42996">
    <property type="entry name" value="PHOSPHATE-BINDING PROTEIN PSTS"/>
    <property type="match status" value="1"/>
</dbReference>
<evidence type="ECO:0000259" key="6">
    <source>
        <dbReference type="Pfam" id="PF12849"/>
    </source>
</evidence>
<comment type="caution">
    <text evidence="7">The sequence shown here is derived from an EMBL/GenBank/DDBJ whole genome shotgun (WGS) entry which is preliminary data.</text>
</comment>
<evidence type="ECO:0000313" key="7">
    <source>
        <dbReference type="EMBL" id="KLO29725.1"/>
    </source>
</evidence>
<dbReference type="Gene3D" id="3.40.190.10">
    <property type="entry name" value="Periplasmic binding protein-like II"/>
    <property type="match status" value="2"/>
</dbReference>
<dbReference type="Pfam" id="PF12849">
    <property type="entry name" value="PBP_like_2"/>
    <property type="match status" value="1"/>
</dbReference>
<dbReference type="PIRSF" id="PIRSF002756">
    <property type="entry name" value="PstS"/>
    <property type="match status" value="1"/>
</dbReference>
<dbReference type="Proteomes" id="UP000036464">
    <property type="component" value="Unassembled WGS sequence"/>
</dbReference>
<comment type="similarity">
    <text evidence="1 4">Belongs to the PstS family.</text>
</comment>
<feature type="signal peptide" evidence="5">
    <location>
        <begin position="1"/>
        <end position="22"/>
    </location>
</feature>
<feature type="chain" id="PRO_5046696433" description="Phosphate-binding protein" evidence="5">
    <location>
        <begin position="23"/>
        <end position="372"/>
    </location>
</feature>
<sequence>MKFGRSTVVAALLVVGALTVSACGGGSAQVLSAEDPAAGVDCGGKQELHAGGSTAQANAIEQFAYAYSRACPGQALVYNATGSATGVDDFIANEIDLAGSELAMDPAKTQPERAAERCGSPAWDLPVVFGPLAVTYHVNGVNTLNLDGPTLAKIFNGTIGSWDNPAIKALNTGVALPALPIHVVYRGDRSPSTASFQKYLEVASDGAWFAGAGDMFNVGIGEAGTGNNGTAAALQTTDGSITYHDWSFAVGKQLPIAQIITAAGSAPVGISADSVGKTIAGAKFVSDANPNNDLVLEAASLYRPADHGAYPIVSATYQMVCSKYPDAATGTAVKAFLQAAIGPGQDGLDQYGFIPLPASFKSRLLTTVNAIS</sequence>
<feature type="domain" description="PBP" evidence="6">
    <location>
        <begin position="46"/>
        <end position="338"/>
    </location>
</feature>
<name>A0ABR5FGX9_9MYCO</name>
<evidence type="ECO:0000256" key="5">
    <source>
        <dbReference type="SAM" id="SignalP"/>
    </source>
</evidence>
<evidence type="ECO:0000256" key="1">
    <source>
        <dbReference type="ARBA" id="ARBA00008725"/>
    </source>
</evidence>
<dbReference type="SUPFAM" id="SSF53850">
    <property type="entry name" value="Periplasmic binding protein-like II"/>
    <property type="match status" value="1"/>
</dbReference>
<dbReference type="InterPro" id="IPR005673">
    <property type="entry name" value="ABC_phos-bd_PstS"/>
</dbReference>
<dbReference type="InterPro" id="IPR050962">
    <property type="entry name" value="Phosphate-bind_PstS"/>
</dbReference>
<accession>A0ABR5FGX9</accession>
<dbReference type="PANTHER" id="PTHR42996:SF1">
    <property type="entry name" value="PHOSPHATE-BINDING PROTEIN PSTS"/>
    <property type="match status" value="1"/>
</dbReference>
<gene>
    <name evidence="7" type="ORF">ABW16_08905</name>
</gene>
<evidence type="ECO:0000256" key="2">
    <source>
        <dbReference type="ARBA" id="ARBA00022448"/>
    </source>
</evidence>
<evidence type="ECO:0000313" key="8">
    <source>
        <dbReference type="Proteomes" id="UP000036464"/>
    </source>
</evidence>
<evidence type="ECO:0000256" key="3">
    <source>
        <dbReference type="ARBA" id="ARBA00022592"/>
    </source>
</evidence>
<keyword evidence="8" id="KW-1185">Reference proteome</keyword>
<keyword evidence="5" id="KW-0732">Signal</keyword>
<keyword evidence="2 4" id="KW-0813">Transport</keyword>
<dbReference type="RefSeq" id="WP_047318788.1">
    <property type="nucleotide sequence ID" value="NZ_LDPO01000005.1"/>
</dbReference>
<dbReference type="EMBL" id="LDPO01000005">
    <property type="protein sequence ID" value="KLO29725.1"/>
    <property type="molecule type" value="Genomic_DNA"/>
</dbReference>
<dbReference type="CDD" id="cd13565">
    <property type="entry name" value="PBP2_PstS"/>
    <property type="match status" value="1"/>
</dbReference>
<organism evidence="7 8">
    <name type="scientific">Mycolicibacter heraklionensis</name>
    <dbReference type="NCBI Taxonomy" id="512402"/>
    <lineage>
        <taxon>Bacteria</taxon>
        <taxon>Bacillati</taxon>
        <taxon>Actinomycetota</taxon>
        <taxon>Actinomycetes</taxon>
        <taxon>Mycobacteriales</taxon>
        <taxon>Mycobacteriaceae</taxon>
        <taxon>Mycolicibacter</taxon>
    </lineage>
</organism>
<keyword evidence="3 4" id="KW-0592">Phosphate transport</keyword>
<proteinExistence type="inferred from homology"/>